<reference evidence="2 3" key="1">
    <citation type="journal article" date="2013" name="PLoS Genet.">
        <title>The genome and development-dependent transcriptomes of Pyronema confluens: a window into fungal evolution.</title>
        <authorList>
            <person name="Traeger S."/>
            <person name="Altegoer F."/>
            <person name="Freitag M."/>
            <person name="Gabaldon T."/>
            <person name="Kempken F."/>
            <person name="Kumar A."/>
            <person name="Marcet-Houben M."/>
            <person name="Poggeler S."/>
            <person name="Stajich J.E."/>
            <person name="Nowrousian M."/>
        </authorList>
    </citation>
    <scope>NUCLEOTIDE SEQUENCE [LARGE SCALE GENOMIC DNA]</scope>
    <source>
        <strain evidence="3">CBS 100304</strain>
        <tissue evidence="2">Vegetative mycelium</tissue>
    </source>
</reference>
<name>U4LJ48_PYROM</name>
<proteinExistence type="predicted"/>
<feature type="region of interest" description="Disordered" evidence="1">
    <location>
        <begin position="418"/>
        <end position="444"/>
    </location>
</feature>
<evidence type="ECO:0000313" key="2">
    <source>
        <dbReference type="EMBL" id="CCX31973.1"/>
    </source>
</evidence>
<evidence type="ECO:0000256" key="1">
    <source>
        <dbReference type="SAM" id="MobiDB-lite"/>
    </source>
</evidence>
<feature type="region of interest" description="Disordered" evidence="1">
    <location>
        <begin position="214"/>
        <end position="244"/>
    </location>
</feature>
<feature type="region of interest" description="Disordered" evidence="1">
    <location>
        <begin position="89"/>
        <end position="110"/>
    </location>
</feature>
<dbReference type="Proteomes" id="UP000018144">
    <property type="component" value="Unassembled WGS sequence"/>
</dbReference>
<protein>
    <submittedName>
        <fullName evidence="2">Uncharacterized protein</fullName>
    </submittedName>
</protein>
<gene>
    <name evidence="2" type="ORF">PCON_12050</name>
</gene>
<keyword evidence="3" id="KW-1185">Reference proteome</keyword>
<sequence>MHDSQGRKDPKEVKAPRPYTVAELLRMRHTLSHVCCPLNDFRRDAWNYGIIRIYPASQKVNKHSEKMYKLSPAYGTDHVDHRGGGSLPIPAQAHRQSSTYGTSPRKASHLMPNIHNGSINGLEYHRYATSPTATRVPQAAQALHPHPHLHPIHPAAPVHMAPVPQVMVPAYAVPPMSEEMLRQVADLYPRVAAEIIASYRAPLNHPATFKGYPLVQSPQRSRPAERADPAAFETPPRATTAQHADHGYDLSGGYPAVKNIGSTGYPRGQSAQGFVPGGTLKTIPVTGLTPTAEKSEPQWQTPVASSSQAAAFDPNDWLQQTNKSSFEMLYEGNGSPESGFRGNKPVFMYPEAAAAVGRTPKSNPAPKATDNLKGKQRELSVVIEEDLPPAPSPMLGTRSNVEQQKAFIEYMNKITKRKVPSAAKAPPQKENVAIPGYDNGTFEG</sequence>
<organism evidence="2 3">
    <name type="scientific">Pyronema omphalodes (strain CBS 100304)</name>
    <name type="common">Pyronema confluens</name>
    <dbReference type="NCBI Taxonomy" id="1076935"/>
    <lineage>
        <taxon>Eukaryota</taxon>
        <taxon>Fungi</taxon>
        <taxon>Dikarya</taxon>
        <taxon>Ascomycota</taxon>
        <taxon>Pezizomycotina</taxon>
        <taxon>Pezizomycetes</taxon>
        <taxon>Pezizales</taxon>
        <taxon>Pyronemataceae</taxon>
        <taxon>Pyronema</taxon>
    </lineage>
</organism>
<dbReference type="OrthoDB" id="5360597at2759"/>
<dbReference type="AlphaFoldDB" id="U4LJ48"/>
<dbReference type="EMBL" id="HF935702">
    <property type="protein sequence ID" value="CCX31973.1"/>
    <property type="molecule type" value="Genomic_DNA"/>
</dbReference>
<evidence type="ECO:0000313" key="3">
    <source>
        <dbReference type="Proteomes" id="UP000018144"/>
    </source>
</evidence>
<accession>U4LJ48</accession>